<dbReference type="InterPro" id="IPR005828">
    <property type="entry name" value="MFS_sugar_transport-like"/>
</dbReference>
<feature type="domain" description="Major facilitator superfamily (MFS) profile" evidence="8">
    <location>
        <begin position="1"/>
        <end position="347"/>
    </location>
</feature>
<evidence type="ECO:0000256" key="4">
    <source>
        <dbReference type="ARBA" id="ARBA00022692"/>
    </source>
</evidence>
<evidence type="ECO:0000256" key="6">
    <source>
        <dbReference type="ARBA" id="ARBA00023136"/>
    </source>
</evidence>
<feature type="transmembrane region" description="Helical" evidence="7">
    <location>
        <begin position="12"/>
        <end position="36"/>
    </location>
</feature>
<comment type="caution">
    <text evidence="9">The sequence shown here is derived from an EMBL/GenBank/DDBJ whole genome shotgun (WGS) entry which is preliminary data.</text>
</comment>
<feature type="transmembrane region" description="Helical" evidence="7">
    <location>
        <begin position="119"/>
        <end position="140"/>
    </location>
</feature>
<dbReference type="AlphaFoldDB" id="A0A5N3W027"/>
<keyword evidence="6 7" id="KW-0472">Membrane</keyword>
<evidence type="ECO:0000256" key="7">
    <source>
        <dbReference type="SAM" id="Phobius"/>
    </source>
</evidence>
<dbReference type="Pfam" id="PF00083">
    <property type="entry name" value="Sugar_tr"/>
    <property type="match status" value="1"/>
</dbReference>
<dbReference type="EMBL" id="VCEB01000023">
    <property type="protein sequence ID" value="KAB0354485.1"/>
    <property type="molecule type" value="Genomic_DNA"/>
</dbReference>
<dbReference type="InterPro" id="IPR020846">
    <property type="entry name" value="MFS_dom"/>
</dbReference>
<protein>
    <recommendedName>
        <fullName evidence="8">Major facilitator superfamily (MFS) profile domain-containing protein</fullName>
    </recommendedName>
</protein>
<dbReference type="SUPFAM" id="SSF103473">
    <property type="entry name" value="MFS general substrate transporter"/>
    <property type="match status" value="1"/>
</dbReference>
<evidence type="ECO:0000313" key="9">
    <source>
        <dbReference type="EMBL" id="KAB0354485.1"/>
    </source>
</evidence>
<feature type="transmembrane region" description="Helical" evidence="7">
    <location>
        <begin position="152"/>
        <end position="173"/>
    </location>
</feature>
<dbReference type="PROSITE" id="PS50850">
    <property type="entry name" value="MFS"/>
    <property type="match status" value="1"/>
</dbReference>
<keyword evidence="5 7" id="KW-1133">Transmembrane helix</keyword>
<dbReference type="GO" id="GO:0005886">
    <property type="term" value="C:plasma membrane"/>
    <property type="evidence" value="ECO:0007669"/>
    <property type="project" value="UniProtKB-SubCell"/>
</dbReference>
<dbReference type="PANTHER" id="PTHR23503">
    <property type="entry name" value="SOLUTE CARRIER FAMILY 2"/>
    <property type="match status" value="1"/>
</dbReference>
<dbReference type="GO" id="GO:0046323">
    <property type="term" value="P:D-glucose import"/>
    <property type="evidence" value="ECO:0007669"/>
    <property type="project" value="TreeGrafter"/>
</dbReference>
<evidence type="ECO:0000256" key="3">
    <source>
        <dbReference type="ARBA" id="ARBA00022597"/>
    </source>
</evidence>
<dbReference type="Gene3D" id="1.20.1250.20">
    <property type="entry name" value="MFS general substrate transporter like domains"/>
    <property type="match status" value="1"/>
</dbReference>
<name>A0A5N3W027_MUNRE</name>
<sequence>MPGMKSVFHKSHFVYIQIAFEQLGGITWFVVCFQYIKAFYNESWERRRGHPIDLDTLTLLWSVTVSIFAIGGLVGTFLVKLIGKFLGRKNTLLANNGFGISAALLMACSLPVGALEMLIVGRFIMGVHGGIALSALPMYLSEISPKEMRGSLGQVTAISICVGVFTGQLLGLPELLGKLKIPLPYLLSIVLTGIYPREIQIRFLQKYSSRGSCIAGGFFTAEPLGKPGCPTLQLSSDTIHPDTVSERHGFDPWVCKLPISAGSSKKQEKMGIPDHLTCLLRNLYAGQEATVRTGHGTIDWFQIGKGSPLDCKEIQPVHPKGDQSWVFIGRTDAEAETPVLWPPHAKS</sequence>
<reference evidence="9 10" key="1">
    <citation type="submission" date="2019-06" db="EMBL/GenBank/DDBJ databases">
        <title>Discovery of a novel chromosome fission-fusion reversal in muntjac.</title>
        <authorList>
            <person name="Mudd A.B."/>
            <person name="Bredeson J.V."/>
            <person name="Baum R."/>
            <person name="Hockemeyer D."/>
            <person name="Rokhsar D.S."/>
        </authorList>
    </citation>
    <scope>NUCLEOTIDE SEQUENCE [LARGE SCALE GENOMIC DNA]</scope>
    <source>
        <strain evidence="9">UCam_UCB_Mr</strain>
        <tissue evidence="9">Fibroblast cell line</tissue>
    </source>
</reference>
<dbReference type="PROSITE" id="PS00217">
    <property type="entry name" value="SUGAR_TRANSPORT_2"/>
    <property type="match status" value="1"/>
</dbReference>
<gene>
    <name evidence="9" type="ORF">FD755_023023</name>
</gene>
<comment type="subcellular location">
    <subcellularLocation>
        <location evidence="1">Cell membrane</location>
        <topology evidence="1">Multi-pass membrane protein</topology>
    </subcellularLocation>
</comment>
<keyword evidence="10" id="KW-1185">Reference proteome</keyword>
<feature type="transmembrane region" description="Helical" evidence="7">
    <location>
        <begin position="56"/>
        <end position="79"/>
    </location>
</feature>
<dbReference type="GO" id="GO:0070837">
    <property type="term" value="P:dehydroascorbic acid transport"/>
    <property type="evidence" value="ECO:0007669"/>
    <property type="project" value="TreeGrafter"/>
</dbReference>
<evidence type="ECO:0000256" key="1">
    <source>
        <dbReference type="ARBA" id="ARBA00004651"/>
    </source>
</evidence>
<dbReference type="Proteomes" id="UP000326062">
    <property type="component" value="Chromosome 21"/>
</dbReference>
<feature type="transmembrane region" description="Helical" evidence="7">
    <location>
        <begin position="91"/>
        <end position="113"/>
    </location>
</feature>
<proteinExistence type="predicted"/>
<dbReference type="InterPro" id="IPR036259">
    <property type="entry name" value="MFS_trans_sf"/>
</dbReference>
<evidence type="ECO:0000259" key="8">
    <source>
        <dbReference type="PROSITE" id="PS50850"/>
    </source>
</evidence>
<evidence type="ECO:0000256" key="5">
    <source>
        <dbReference type="ARBA" id="ARBA00022989"/>
    </source>
</evidence>
<keyword evidence="3" id="KW-0762">Sugar transport</keyword>
<evidence type="ECO:0000313" key="10">
    <source>
        <dbReference type="Proteomes" id="UP000326062"/>
    </source>
</evidence>
<dbReference type="GO" id="GO:0055056">
    <property type="term" value="F:D-glucose transmembrane transporter activity"/>
    <property type="evidence" value="ECO:0007669"/>
    <property type="project" value="TreeGrafter"/>
</dbReference>
<dbReference type="InterPro" id="IPR045263">
    <property type="entry name" value="GLUT"/>
</dbReference>
<dbReference type="InterPro" id="IPR005829">
    <property type="entry name" value="Sugar_transporter_CS"/>
</dbReference>
<accession>A0A5N3W027</accession>
<evidence type="ECO:0000256" key="2">
    <source>
        <dbReference type="ARBA" id="ARBA00022475"/>
    </source>
</evidence>
<keyword evidence="2" id="KW-1003">Cell membrane</keyword>
<keyword evidence="4 7" id="KW-0812">Transmembrane</keyword>
<dbReference type="PANTHER" id="PTHR23503:SF35">
    <property type="entry name" value="SOLUTE CARRIER FAMILY 2, FACILITATED GLUCOSE TRANSPORTER MEMBER 9"/>
    <property type="match status" value="1"/>
</dbReference>
<keyword evidence="3" id="KW-0813">Transport</keyword>
<organism evidence="9 10">
    <name type="scientific">Muntiacus reevesi</name>
    <name type="common">Reeves' muntjac</name>
    <name type="synonym">Cervus reevesi</name>
    <dbReference type="NCBI Taxonomy" id="9886"/>
    <lineage>
        <taxon>Eukaryota</taxon>
        <taxon>Metazoa</taxon>
        <taxon>Chordata</taxon>
        <taxon>Craniata</taxon>
        <taxon>Vertebrata</taxon>
        <taxon>Euteleostomi</taxon>
        <taxon>Mammalia</taxon>
        <taxon>Eutheria</taxon>
        <taxon>Laurasiatheria</taxon>
        <taxon>Artiodactyla</taxon>
        <taxon>Ruminantia</taxon>
        <taxon>Pecora</taxon>
        <taxon>Cervidae</taxon>
        <taxon>Muntiacinae</taxon>
        <taxon>Muntiacus</taxon>
    </lineage>
</organism>